<keyword evidence="3" id="KW-0285">Flavoprotein</keyword>
<comment type="cofactor">
    <cofactor evidence="1">
        <name>FAD</name>
        <dbReference type="ChEBI" id="CHEBI:57692"/>
    </cofactor>
</comment>
<keyword evidence="8" id="KW-1185">Reference proteome</keyword>
<dbReference type="Proteomes" id="UP001521222">
    <property type="component" value="Unassembled WGS sequence"/>
</dbReference>
<evidence type="ECO:0000256" key="3">
    <source>
        <dbReference type="ARBA" id="ARBA00022630"/>
    </source>
</evidence>
<proteinExistence type="inferred from homology"/>
<dbReference type="EMBL" id="JAKIXB020000005">
    <property type="protein sequence ID" value="KAL1608617.1"/>
    <property type="molecule type" value="Genomic_DNA"/>
</dbReference>
<evidence type="ECO:0000256" key="5">
    <source>
        <dbReference type="ARBA" id="ARBA00023002"/>
    </source>
</evidence>
<gene>
    <name evidence="7" type="ORF">SLS59_001807</name>
</gene>
<dbReference type="Pfam" id="PF01266">
    <property type="entry name" value="DAO"/>
    <property type="match status" value="1"/>
</dbReference>
<evidence type="ECO:0000256" key="4">
    <source>
        <dbReference type="ARBA" id="ARBA00022827"/>
    </source>
</evidence>
<comment type="caution">
    <text evidence="7">The sequence shown here is derived from an EMBL/GenBank/DDBJ whole genome shotgun (WGS) entry which is preliminary data.</text>
</comment>
<dbReference type="SUPFAM" id="SSF54373">
    <property type="entry name" value="FAD-linked reductases, C-terminal domain"/>
    <property type="match status" value="1"/>
</dbReference>
<keyword evidence="4" id="KW-0274">FAD</keyword>
<reference evidence="7 8" key="1">
    <citation type="submission" date="2024-02" db="EMBL/GenBank/DDBJ databases">
        <title>De novo assembly and annotation of 12 fungi associated with fruit tree decline syndrome in Ontario, Canada.</title>
        <authorList>
            <person name="Sulman M."/>
            <person name="Ellouze W."/>
            <person name="Ilyukhin E."/>
        </authorList>
    </citation>
    <scope>NUCLEOTIDE SEQUENCE [LARGE SCALE GENOMIC DNA]</scope>
    <source>
        <strain evidence="7 8">M97-236</strain>
    </source>
</reference>
<comment type="similarity">
    <text evidence="2">Belongs to the DAMOX/DASOX family.</text>
</comment>
<dbReference type="Gene3D" id="3.40.50.720">
    <property type="entry name" value="NAD(P)-binding Rossmann-like Domain"/>
    <property type="match status" value="1"/>
</dbReference>
<sequence>MAHVVIIGAGVIGLQTALTLLEAGYKVTIIAKHWPGDESIEYCSPWAGAIWRTHASPDTDTSKWDLLSYNIGVKIVEEKPEKAEEMGIQKCPITIFSNDEPPWYAGEMQDFAVLKPTQIPANTSRHGFTFAAIAINPLTYLDDLLCQVKAKHAHCVTAELSDLHSFLKDINSIAPTIDPQAPSVVINCTGLSAKGFCNDQAMYPIRGQTLLTRIHPPPKREILLWEGDGEVTYVVPRPGTDMFLLGGTKTADAYEAEPHAAISEGIKERCKMLLGTDVTFELVAEQVGLRPGRRGGSRVEIEEIIQEGKAWPIVHNYGHAGGGFQSSIGSARKALSLVEQALRS</sequence>
<name>A0ABR3RWA3_9PLEO</name>
<keyword evidence="5" id="KW-0560">Oxidoreductase</keyword>
<dbReference type="InterPro" id="IPR023209">
    <property type="entry name" value="DAO"/>
</dbReference>
<dbReference type="InterPro" id="IPR006181">
    <property type="entry name" value="D-amino_acid_oxidase_CS"/>
</dbReference>
<accession>A0ABR3RWA3</accession>
<evidence type="ECO:0000259" key="6">
    <source>
        <dbReference type="Pfam" id="PF01266"/>
    </source>
</evidence>
<dbReference type="PANTHER" id="PTHR11530">
    <property type="entry name" value="D-AMINO ACID OXIDASE"/>
    <property type="match status" value="1"/>
</dbReference>
<dbReference type="SUPFAM" id="SSF51971">
    <property type="entry name" value="Nucleotide-binding domain"/>
    <property type="match status" value="1"/>
</dbReference>
<organism evidence="7 8">
    <name type="scientific">Nothophoma quercina</name>
    <dbReference type="NCBI Taxonomy" id="749835"/>
    <lineage>
        <taxon>Eukaryota</taxon>
        <taxon>Fungi</taxon>
        <taxon>Dikarya</taxon>
        <taxon>Ascomycota</taxon>
        <taxon>Pezizomycotina</taxon>
        <taxon>Dothideomycetes</taxon>
        <taxon>Pleosporomycetidae</taxon>
        <taxon>Pleosporales</taxon>
        <taxon>Pleosporineae</taxon>
        <taxon>Didymellaceae</taxon>
        <taxon>Nothophoma</taxon>
    </lineage>
</organism>
<evidence type="ECO:0000313" key="8">
    <source>
        <dbReference type="Proteomes" id="UP001521222"/>
    </source>
</evidence>
<dbReference type="Gene3D" id="3.30.9.10">
    <property type="entry name" value="D-Amino Acid Oxidase, subunit A, domain 2"/>
    <property type="match status" value="1"/>
</dbReference>
<dbReference type="PIRSF" id="PIRSF000189">
    <property type="entry name" value="D-aa_oxidase"/>
    <property type="match status" value="1"/>
</dbReference>
<dbReference type="InterPro" id="IPR006076">
    <property type="entry name" value="FAD-dep_OxRdtase"/>
</dbReference>
<evidence type="ECO:0000256" key="1">
    <source>
        <dbReference type="ARBA" id="ARBA00001974"/>
    </source>
</evidence>
<dbReference type="PROSITE" id="PS00677">
    <property type="entry name" value="DAO"/>
    <property type="match status" value="1"/>
</dbReference>
<feature type="domain" description="FAD dependent oxidoreductase" evidence="6">
    <location>
        <begin position="3"/>
        <end position="332"/>
    </location>
</feature>
<protein>
    <recommendedName>
        <fullName evidence="6">FAD dependent oxidoreductase domain-containing protein</fullName>
    </recommendedName>
</protein>
<dbReference type="PANTHER" id="PTHR11530:SF11">
    <property type="entry name" value="D-ASPARTATE OXIDASE"/>
    <property type="match status" value="1"/>
</dbReference>
<evidence type="ECO:0000313" key="7">
    <source>
        <dbReference type="EMBL" id="KAL1608617.1"/>
    </source>
</evidence>
<evidence type="ECO:0000256" key="2">
    <source>
        <dbReference type="ARBA" id="ARBA00006730"/>
    </source>
</evidence>